<dbReference type="PANTHER" id="PTHR43343:SF3">
    <property type="entry name" value="PROTEASE DO-LIKE 8, CHLOROPLASTIC"/>
    <property type="match status" value="1"/>
</dbReference>
<comment type="caution">
    <text evidence="6">The sequence shown here is derived from an EMBL/GenBank/DDBJ whole genome shotgun (WGS) entry which is preliminary data.</text>
</comment>
<feature type="domain" description="PDZ" evidence="5">
    <location>
        <begin position="342"/>
        <end position="418"/>
    </location>
</feature>
<dbReference type="PRINTS" id="PR00834">
    <property type="entry name" value="PROTEASES2C"/>
</dbReference>
<dbReference type="SMART" id="SM00228">
    <property type="entry name" value="PDZ"/>
    <property type="match status" value="1"/>
</dbReference>
<protein>
    <submittedName>
        <fullName evidence="6">S1C family serine protease</fullName>
        <ecNumber evidence="6">3.4.21.-</ecNumber>
    </submittedName>
</protein>
<sequence length="435" mass="45503">MFEDKNNPFNPANRPSDGQEGPDQPTIDVTGRPTDADQDPVTDRVLPRTHVRVNDQRQRPRTEKPKKNTGMTRFIATVLIALIAGGVGGWAGNALFNHQAQTGGTILAGPKATATKTVSSTGTFSVADIAEKVVPAVVGVNNFGKQTTIFGQTGEMNQASGSGVIIREDGTMVTNYHVISGSTRLTVTLADGSTKNAKVIGYDQESDLAVLDIEGSGYPTVNIGDSDALRVGQLAVAVGNPLGQTFSQTVTDGIISGINREIQMGNQTYNLLQTNCAINQGNSGGALVDGQGKLIGINSVKVQAEGVEGLGFAIPVNNVMRIVDKIEKGESPSAQPFVGISGYSLTAEMAAQLNIDQESGLLVVQTVEGSPADQAGILPGDIITGVDGKTLKGYEDLQAILKNHKAGDTLTLDVMRRNKQGQAKITLGEQTGVPA</sequence>
<keyword evidence="4" id="KW-0472">Membrane</keyword>
<keyword evidence="1 6" id="KW-0645">Protease</keyword>
<dbReference type="InterPro" id="IPR036034">
    <property type="entry name" value="PDZ_sf"/>
</dbReference>
<dbReference type="GO" id="GO:0008233">
    <property type="term" value="F:peptidase activity"/>
    <property type="evidence" value="ECO:0007669"/>
    <property type="project" value="UniProtKB-KW"/>
</dbReference>
<evidence type="ECO:0000313" key="7">
    <source>
        <dbReference type="Proteomes" id="UP001631949"/>
    </source>
</evidence>
<evidence type="ECO:0000256" key="4">
    <source>
        <dbReference type="SAM" id="Phobius"/>
    </source>
</evidence>
<keyword evidence="2 6" id="KW-0378">Hydrolase</keyword>
<evidence type="ECO:0000313" key="6">
    <source>
        <dbReference type="EMBL" id="MFM9413414.1"/>
    </source>
</evidence>
<proteinExistence type="predicted"/>
<keyword evidence="4" id="KW-0812">Transmembrane</keyword>
<dbReference type="Pfam" id="PF13180">
    <property type="entry name" value="PDZ_2"/>
    <property type="match status" value="1"/>
</dbReference>
<keyword evidence="7" id="KW-1185">Reference proteome</keyword>
<accession>A0ABW9H027</accession>
<dbReference type="EC" id="3.4.21.-" evidence="6"/>
<dbReference type="RefSeq" id="WP_408977030.1">
    <property type="nucleotide sequence ID" value="NZ_JBJUVG010000003.1"/>
</dbReference>
<dbReference type="EMBL" id="JBJUVG010000003">
    <property type="protein sequence ID" value="MFM9413414.1"/>
    <property type="molecule type" value="Genomic_DNA"/>
</dbReference>
<dbReference type="Pfam" id="PF13365">
    <property type="entry name" value="Trypsin_2"/>
    <property type="match status" value="1"/>
</dbReference>
<name>A0ABW9H027_9FIRM</name>
<dbReference type="Gene3D" id="2.40.10.120">
    <property type="match status" value="1"/>
</dbReference>
<feature type="compositionally biased region" description="Basic and acidic residues" evidence="3">
    <location>
        <begin position="41"/>
        <end position="66"/>
    </location>
</feature>
<dbReference type="PANTHER" id="PTHR43343">
    <property type="entry name" value="PEPTIDASE S12"/>
    <property type="match status" value="1"/>
</dbReference>
<organism evidence="6 7">
    <name type="scientific">Peptococcus simiae</name>
    <dbReference type="NCBI Taxonomy" id="1643805"/>
    <lineage>
        <taxon>Bacteria</taxon>
        <taxon>Bacillati</taxon>
        <taxon>Bacillota</taxon>
        <taxon>Clostridia</taxon>
        <taxon>Eubacteriales</taxon>
        <taxon>Peptococcaceae</taxon>
        <taxon>Peptococcus</taxon>
    </lineage>
</organism>
<keyword evidence="4" id="KW-1133">Transmembrane helix</keyword>
<gene>
    <name evidence="6" type="ORF">ACKQTC_03435</name>
</gene>
<dbReference type="SUPFAM" id="SSF50494">
    <property type="entry name" value="Trypsin-like serine proteases"/>
    <property type="match status" value="1"/>
</dbReference>
<dbReference type="CDD" id="cd06779">
    <property type="entry name" value="cpPDZ_Deg_HtrA-like"/>
    <property type="match status" value="1"/>
</dbReference>
<dbReference type="InterPro" id="IPR001478">
    <property type="entry name" value="PDZ"/>
</dbReference>
<evidence type="ECO:0000259" key="5">
    <source>
        <dbReference type="PROSITE" id="PS50106"/>
    </source>
</evidence>
<feature type="transmembrane region" description="Helical" evidence="4">
    <location>
        <begin position="74"/>
        <end position="92"/>
    </location>
</feature>
<dbReference type="PROSITE" id="PS50106">
    <property type="entry name" value="PDZ"/>
    <property type="match status" value="1"/>
</dbReference>
<dbReference type="Gene3D" id="2.30.42.10">
    <property type="match status" value="1"/>
</dbReference>
<evidence type="ECO:0000256" key="2">
    <source>
        <dbReference type="ARBA" id="ARBA00022801"/>
    </source>
</evidence>
<dbReference type="InterPro" id="IPR001940">
    <property type="entry name" value="Peptidase_S1C"/>
</dbReference>
<evidence type="ECO:0000256" key="3">
    <source>
        <dbReference type="SAM" id="MobiDB-lite"/>
    </source>
</evidence>
<evidence type="ECO:0000256" key="1">
    <source>
        <dbReference type="ARBA" id="ARBA00022670"/>
    </source>
</evidence>
<dbReference type="SUPFAM" id="SSF50156">
    <property type="entry name" value="PDZ domain-like"/>
    <property type="match status" value="1"/>
</dbReference>
<dbReference type="InterPro" id="IPR051201">
    <property type="entry name" value="Chloro_Bact_Ser_Proteases"/>
</dbReference>
<dbReference type="GO" id="GO:0006508">
    <property type="term" value="P:proteolysis"/>
    <property type="evidence" value="ECO:0007669"/>
    <property type="project" value="UniProtKB-KW"/>
</dbReference>
<feature type="region of interest" description="Disordered" evidence="3">
    <location>
        <begin position="1"/>
        <end position="69"/>
    </location>
</feature>
<reference evidence="6 7" key="1">
    <citation type="journal article" date="2016" name="Int. J. Syst. Evol. Microbiol.">
        <title>Peptococcus simiae sp. nov., isolated from rhesus macaque faeces and emended description of the genus Peptococcus.</title>
        <authorList>
            <person name="Shkoporov A.N."/>
            <person name="Efimov B.A."/>
            <person name="Kondova I."/>
            <person name="Ouwerling B."/>
            <person name="Chaplin A.V."/>
            <person name="Shcherbakova V.A."/>
            <person name="Langermans J.A.M."/>
        </authorList>
    </citation>
    <scope>NUCLEOTIDE SEQUENCE [LARGE SCALE GENOMIC DNA]</scope>
    <source>
        <strain evidence="6 7">M108</strain>
    </source>
</reference>
<dbReference type="Proteomes" id="UP001631949">
    <property type="component" value="Unassembled WGS sequence"/>
</dbReference>
<dbReference type="InterPro" id="IPR009003">
    <property type="entry name" value="Peptidase_S1_PA"/>
</dbReference>